<evidence type="ECO:0000313" key="4">
    <source>
        <dbReference type="Proteomes" id="UP000295361"/>
    </source>
</evidence>
<proteinExistence type="inferred from homology"/>
<keyword evidence="4" id="KW-1185">Reference proteome</keyword>
<dbReference type="InterPro" id="IPR051159">
    <property type="entry name" value="Hexapeptide_acetyltransf"/>
</dbReference>
<dbReference type="InParanoid" id="A0A4R6QM63"/>
<sequence length="205" mass="22027">MDEFLKALEPRIGELMQEVLGARIDSERNRVLRRDIALRFLSQLLTDDERARLLGLPASCRVRENSKILMPEKLVCGEHVWVGENAYIDASGGLEIGDHTTIGVGVYVWTHTSALANLLLANRPGGAQVIRRPTRIGKGCYIVGHSVINPGVTIGDGAMVLPMSAVTRDVPAGSIVAGAPAVPVAEVDEAFIATLQAELRTQRGA</sequence>
<dbReference type="GO" id="GO:0005829">
    <property type="term" value="C:cytosol"/>
    <property type="evidence" value="ECO:0007669"/>
    <property type="project" value="TreeGrafter"/>
</dbReference>
<keyword evidence="2 3" id="KW-0808">Transferase</keyword>
<dbReference type="RefSeq" id="WP_133701179.1">
    <property type="nucleotide sequence ID" value="NZ_SNXS01000003.1"/>
</dbReference>
<comment type="similarity">
    <text evidence="1">Belongs to the transferase hexapeptide repeat family.</text>
</comment>
<dbReference type="PANTHER" id="PTHR23416">
    <property type="entry name" value="SIALIC ACID SYNTHASE-RELATED"/>
    <property type="match status" value="1"/>
</dbReference>
<protein>
    <submittedName>
        <fullName evidence="3">Acetyltransferase-like isoleucine patch superfamily enzyme</fullName>
    </submittedName>
</protein>
<dbReference type="SUPFAM" id="SSF51161">
    <property type="entry name" value="Trimeric LpxA-like enzymes"/>
    <property type="match status" value="1"/>
</dbReference>
<dbReference type="Proteomes" id="UP000295361">
    <property type="component" value="Unassembled WGS sequence"/>
</dbReference>
<organism evidence="3 4">
    <name type="scientific">Roseateles toxinivorans</name>
    <dbReference type="NCBI Taxonomy" id="270368"/>
    <lineage>
        <taxon>Bacteria</taxon>
        <taxon>Pseudomonadati</taxon>
        <taxon>Pseudomonadota</taxon>
        <taxon>Betaproteobacteria</taxon>
        <taxon>Burkholderiales</taxon>
        <taxon>Sphaerotilaceae</taxon>
        <taxon>Roseateles</taxon>
    </lineage>
</organism>
<dbReference type="InterPro" id="IPR011004">
    <property type="entry name" value="Trimer_LpxA-like_sf"/>
</dbReference>
<dbReference type="OrthoDB" id="272049at2"/>
<dbReference type="GO" id="GO:0008374">
    <property type="term" value="F:O-acyltransferase activity"/>
    <property type="evidence" value="ECO:0007669"/>
    <property type="project" value="TreeGrafter"/>
</dbReference>
<dbReference type="Gene3D" id="2.160.10.10">
    <property type="entry name" value="Hexapeptide repeat proteins"/>
    <property type="match status" value="1"/>
</dbReference>
<dbReference type="Pfam" id="PF14602">
    <property type="entry name" value="Hexapep_2"/>
    <property type="match status" value="2"/>
</dbReference>
<accession>A0A4R6QM63</accession>
<dbReference type="EMBL" id="SNXS01000003">
    <property type="protein sequence ID" value="TDP71403.1"/>
    <property type="molecule type" value="Genomic_DNA"/>
</dbReference>
<comment type="caution">
    <text evidence="3">The sequence shown here is derived from an EMBL/GenBank/DDBJ whole genome shotgun (WGS) entry which is preliminary data.</text>
</comment>
<evidence type="ECO:0000256" key="1">
    <source>
        <dbReference type="ARBA" id="ARBA00007274"/>
    </source>
</evidence>
<dbReference type="PANTHER" id="PTHR23416:SF23">
    <property type="entry name" value="ACETYLTRANSFERASE C18B11.09C-RELATED"/>
    <property type="match status" value="1"/>
</dbReference>
<name>A0A4R6QM63_9BURK</name>
<dbReference type="AlphaFoldDB" id="A0A4R6QM63"/>
<gene>
    <name evidence="3" type="ORF">DES47_103384</name>
</gene>
<evidence type="ECO:0000256" key="2">
    <source>
        <dbReference type="ARBA" id="ARBA00022679"/>
    </source>
</evidence>
<evidence type="ECO:0000313" key="3">
    <source>
        <dbReference type="EMBL" id="TDP71403.1"/>
    </source>
</evidence>
<reference evidence="3 4" key="1">
    <citation type="submission" date="2019-03" db="EMBL/GenBank/DDBJ databases">
        <title>Genomic Encyclopedia of Type Strains, Phase IV (KMG-IV): sequencing the most valuable type-strain genomes for metagenomic binning, comparative biology and taxonomic classification.</title>
        <authorList>
            <person name="Goeker M."/>
        </authorList>
    </citation>
    <scope>NUCLEOTIDE SEQUENCE [LARGE SCALE GENOMIC DNA]</scope>
    <source>
        <strain evidence="3 4">DSM 16998</strain>
    </source>
</reference>
<dbReference type="InterPro" id="IPR001451">
    <property type="entry name" value="Hexapep"/>
</dbReference>
<dbReference type="CDD" id="cd04647">
    <property type="entry name" value="LbH_MAT_like"/>
    <property type="match status" value="1"/>
</dbReference>